<dbReference type="PRINTS" id="PR00449">
    <property type="entry name" value="RASTRNSFRMNG"/>
</dbReference>
<protein>
    <recommendedName>
        <fullName evidence="6">Small monomeric GTPase</fullName>
    </recommendedName>
</protein>
<evidence type="ECO:0000313" key="4">
    <source>
        <dbReference type="EMBL" id="TPX32825.1"/>
    </source>
</evidence>
<keyword evidence="2" id="KW-0342">GTP-binding</keyword>
<keyword evidence="5" id="KW-1185">Reference proteome</keyword>
<dbReference type="GO" id="GO:0003924">
    <property type="term" value="F:GTPase activity"/>
    <property type="evidence" value="ECO:0007669"/>
    <property type="project" value="InterPro"/>
</dbReference>
<dbReference type="SMART" id="SM00173">
    <property type="entry name" value="RAS"/>
    <property type="match status" value="1"/>
</dbReference>
<dbReference type="Proteomes" id="UP000319731">
    <property type="component" value="Unassembled WGS sequence"/>
</dbReference>
<evidence type="ECO:0000256" key="3">
    <source>
        <dbReference type="SAM" id="MobiDB-lite"/>
    </source>
</evidence>
<feature type="compositionally biased region" description="Polar residues" evidence="3">
    <location>
        <begin position="145"/>
        <end position="159"/>
    </location>
</feature>
<organism evidence="4 5">
    <name type="scientific">Synchytrium microbalum</name>
    <dbReference type="NCBI Taxonomy" id="1806994"/>
    <lineage>
        <taxon>Eukaryota</taxon>
        <taxon>Fungi</taxon>
        <taxon>Fungi incertae sedis</taxon>
        <taxon>Chytridiomycota</taxon>
        <taxon>Chytridiomycota incertae sedis</taxon>
        <taxon>Chytridiomycetes</taxon>
        <taxon>Synchytriales</taxon>
        <taxon>Synchytriaceae</taxon>
        <taxon>Synchytrium</taxon>
    </lineage>
</organism>
<dbReference type="PROSITE" id="PS51421">
    <property type="entry name" value="RAS"/>
    <property type="match status" value="1"/>
</dbReference>
<accession>A0A507C5S9</accession>
<name>A0A507C5S9_9FUNG</name>
<dbReference type="AlphaFoldDB" id="A0A507C5S9"/>
<dbReference type="SMART" id="SM00174">
    <property type="entry name" value="RHO"/>
    <property type="match status" value="1"/>
</dbReference>
<dbReference type="GO" id="GO:0005525">
    <property type="term" value="F:GTP binding"/>
    <property type="evidence" value="ECO:0007669"/>
    <property type="project" value="UniProtKB-KW"/>
</dbReference>
<dbReference type="Pfam" id="PF00071">
    <property type="entry name" value="Ras"/>
    <property type="match status" value="1"/>
</dbReference>
<proteinExistence type="predicted"/>
<keyword evidence="1" id="KW-0547">Nucleotide-binding</keyword>
<dbReference type="OrthoDB" id="5976022at2759"/>
<dbReference type="SMART" id="SM00175">
    <property type="entry name" value="RAB"/>
    <property type="match status" value="1"/>
</dbReference>
<dbReference type="InterPro" id="IPR005225">
    <property type="entry name" value="Small_GTP-bd"/>
</dbReference>
<dbReference type="EMBL" id="QEAO01000026">
    <property type="protein sequence ID" value="TPX32825.1"/>
    <property type="molecule type" value="Genomic_DNA"/>
</dbReference>
<evidence type="ECO:0000256" key="2">
    <source>
        <dbReference type="ARBA" id="ARBA00023134"/>
    </source>
</evidence>
<dbReference type="PANTHER" id="PTHR24070">
    <property type="entry name" value="RAS, DI-RAS, AND RHEB FAMILY MEMBERS OF SMALL GTPASE SUPERFAMILY"/>
    <property type="match status" value="1"/>
</dbReference>
<dbReference type="GeneID" id="42005394"/>
<dbReference type="InterPro" id="IPR027417">
    <property type="entry name" value="P-loop_NTPase"/>
</dbReference>
<feature type="region of interest" description="Disordered" evidence="3">
    <location>
        <begin position="145"/>
        <end position="169"/>
    </location>
</feature>
<dbReference type="RefSeq" id="XP_031023962.1">
    <property type="nucleotide sequence ID" value="XM_031170097.1"/>
</dbReference>
<dbReference type="InterPro" id="IPR001806">
    <property type="entry name" value="Small_GTPase"/>
</dbReference>
<dbReference type="STRING" id="1806994.A0A507C5S9"/>
<dbReference type="GO" id="GO:0007165">
    <property type="term" value="P:signal transduction"/>
    <property type="evidence" value="ECO:0007669"/>
    <property type="project" value="InterPro"/>
</dbReference>
<comment type="caution">
    <text evidence="4">The sequence shown here is derived from an EMBL/GenBank/DDBJ whole genome shotgun (WGS) entry which is preliminary data.</text>
</comment>
<dbReference type="PROSITE" id="PS51419">
    <property type="entry name" value="RAB"/>
    <property type="match status" value="1"/>
</dbReference>
<feature type="compositionally biased region" description="Basic residues" evidence="3">
    <location>
        <begin position="160"/>
        <end position="169"/>
    </location>
</feature>
<evidence type="ECO:0000313" key="5">
    <source>
        <dbReference type="Proteomes" id="UP000319731"/>
    </source>
</evidence>
<dbReference type="NCBIfam" id="TIGR00231">
    <property type="entry name" value="small_GTP"/>
    <property type="match status" value="1"/>
</dbReference>
<sequence>MQLPSRLLKIHGSSYQVVVDDVSCIVEVLDTAGQDEYVSLRDQWIRDGEGFLLVYSTTLKSSFEAVEKFRDQVVRVKDNEKTPVILVGNKNDLPSERQVTREEGLALAKRLKCEFIETSAKTGVNVEKAFFQLIRMVRVQRFGTVPNNRQSAPRNSRNTLNRKKSCNIL</sequence>
<dbReference type="InterPro" id="IPR020849">
    <property type="entry name" value="Small_GTPase_Ras-type"/>
</dbReference>
<dbReference type="SUPFAM" id="SSF52540">
    <property type="entry name" value="P-loop containing nucleoside triphosphate hydrolases"/>
    <property type="match status" value="1"/>
</dbReference>
<gene>
    <name evidence="4" type="ORF">SmJEL517_g04169</name>
</gene>
<reference evidence="4 5" key="1">
    <citation type="journal article" date="2019" name="Sci. Rep.">
        <title>Comparative genomics of chytrid fungi reveal insights into the obligate biotrophic and pathogenic lifestyle of Synchytrium endobioticum.</title>
        <authorList>
            <person name="van de Vossenberg B.T.L.H."/>
            <person name="Warris S."/>
            <person name="Nguyen H.D.T."/>
            <person name="van Gent-Pelzer M.P.E."/>
            <person name="Joly D.L."/>
            <person name="van de Geest H.C."/>
            <person name="Bonants P.J.M."/>
            <person name="Smith D.S."/>
            <person name="Levesque C.A."/>
            <person name="van der Lee T.A.J."/>
        </authorList>
    </citation>
    <scope>NUCLEOTIDE SEQUENCE [LARGE SCALE GENOMIC DNA]</scope>
    <source>
        <strain evidence="4 5">JEL517</strain>
    </source>
</reference>
<evidence type="ECO:0008006" key="6">
    <source>
        <dbReference type="Google" id="ProtNLM"/>
    </source>
</evidence>
<dbReference type="GO" id="GO:0016020">
    <property type="term" value="C:membrane"/>
    <property type="evidence" value="ECO:0007669"/>
    <property type="project" value="InterPro"/>
</dbReference>
<evidence type="ECO:0000256" key="1">
    <source>
        <dbReference type="ARBA" id="ARBA00022741"/>
    </source>
</evidence>
<dbReference type="Gene3D" id="3.40.50.300">
    <property type="entry name" value="P-loop containing nucleotide triphosphate hydrolases"/>
    <property type="match status" value="1"/>
</dbReference>